<dbReference type="CDD" id="cd02236">
    <property type="entry name" value="cupin_CV2614-like"/>
    <property type="match status" value="1"/>
</dbReference>
<evidence type="ECO:0000313" key="4">
    <source>
        <dbReference type="EMBL" id="CAB4807195.1"/>
    </source>
</evidence>
<sequence>MRRAFSLTVAISMALILSTPTAISAPKIGATCSKLGASTTISGQYLECKKSGAKKVWTKAARPIPSPTAVSGVEILMTKLEETVLNQTLTYPVSGAAQVSSAIVTLLSGEETGWHRHDAPLYGYILSGVLQVSYDGGVVKTYKTGDALLEAIGTYHNGQNLGSKPVRILVVNIGANGVENTVKKL</sequence>
<evidence type="ECO:0000313" key="3">
    <source>
        <dbReference type="EMBL" id="CAB4766650.1"/>
    </source>
</evidence>
<dbReference type="EMBL" id="CAEZZN010000020">
    <property type="protein sequence ID" value="CAB4766650.1"/>
    <property type="molecule type" value="Genomic_DNA"/>
</dbReference>
<organism evidence="2">
    <name type="scientific">freshwater metagenome</name>
    <dbReference type="NCBI Taxonomy" id="449393"/>
    <lineage>
        <taxon>unclassified sequences</taxon>
        <taxon>metagenomes</taxon>
        <taxon>ecological metagenomes</taxon>
    </lineage>
</organism>
<dbReference type="AlphaFoldDB" id="A0A6J6QBF7"/>
<evidence type="ECO:0000313" key="6">
    <source>
        <dbReference type="EMBL" id="CAB4985779.1"/>
    </source>
</evidence>
<dbReference type="EMBL" id="CAFBQM010000012">
    <property type="protein sequence ID" value="CAB5055776.1"/>
    <property type="molecule type" value="Genomic_DNA"/>
</dbReference>
<feature type="domain" description="Cupin type-2" evidence="1">
    <location>
        <begin position="103"/>
        <end position="171"/>
    </location>
</feature>
<dbReference type="EMBL" id="CAFBQD010000013">
    <property type="protein sequence ID" value="CAB5048767.1"/>
    <property type="molecule type" value="Genomic_DNA"/>
</dbReference>
<dbReference type="EMBL" id="CAFBLC010000022">
    <property type="protein sequence ID" value="CAB4854559.1"/>
    <property type="molecule type" value="Genomic_DNA"/>
</dbReference>
<dbReference type="Gene3D" id="2.60.120.10">
    <property type="entry name" value="Jelly Rolls"/>
    <property type="match status" value="1"/>
</dbReference>
<dbReference type="InterPro" id="IPR013096">
    <property type="entry name" value="Cupin_2"/>
</dbReference>
<evidence type="ECO:0000313" key="7">
    <source>
        <dbReference type="EMBL" id="CAB5048767.1"/>
    </source>
</evidence>
<reference evidence="2" key="1">
    <citation type="submission" date="2020-05" db="EMBL/GenBank/DDBJ databases">
        <authorList>
            <person name="Chiriac C."/>
            <person name="Salcher M."/>
            <person name="Ghai R."/>
            <person name="Kavagutti S V."/>
        </authorList>
    </citation>
    <scope>NUCLEOTIDE SEQUENCE</scope>
</reference>
<dbReference type="PANTHER" id="PTHR36156:SF2">
    <property type="entry name" value="CUPIN TYPE-2 DOMAIN-CONTAINING PROTEIN"/>
    <property type="match status" value="1"/>
</dbReference>
<dbReference type="Pfam" id="PF07883">
    <property type="entry name" value="Cupin_2"/>
    <property type="match status" value="1"/>
</dbReference>
<evidence type="ECO:0000313" key="2">
    <source>
        <dbReference type="EMBL" id="CAB4707832.1"/>
    </source>
</evidence>
<dbReference type="InterPro" id="IPR014710">
    <property type="entry name" value="RmlC-like_jellyroll"/>
</dbReference>
<evidence type="ECO:0000313" key="8">
    <source>
        <dbReference type="EMBL" id="CAB5055776.1"/>
    </source>
</evidence>
<proteinExistence type="predicted"/>
<dbReference type="EMBL" id="CAEZYA010000027">
    <property type="protein sequence ID" value="CAB4707832.1"/>
    <property type="molecule type" value="Genomic_DNA"/>
</dbReference>
<dbReference type="InterPro" id="IPR011051">
    <property type="entry name" value="RmlC_Cupin_sf"/>
</dbReference>
<dbReference type="EMBL" id="CAFAAU010000018">
    <property type="protein sequence ID" value="CAB4807195.1"/>
    <property type="molecule type" value="Genomic_DNA"/>
</dbReference>
<evidence type="ECO:0000313" key="5">
    <source>
        <dbReference type="EMBL" id="CAB4854559.1"/>
    </source>
</evidence>
<dbReference type="SUPFAM" id="SSF51182">
    <property type="entry name" value="RmlC-like cupins"/>
    <property type="match status" value="1"/>
</dbReference>
<dbReference type="EMBL" id="CAFBOQ010000017">
    <property type="protein sequence ID" value="CAB4985779.1"/>
    <property type="molecule type" value="Genomic_DNA"/>
</dbReference>
<dbReference type="InterPro" id="IPR047142">
    <property type="entry name" value="OryJ/VirC-like"/>
</dbReference>
<protein>
    <submittedName>
        <fullName evidence="2">Unannotated protein</fullName>
    </submittedName>
</protein>
<name>A0A6J6QBF7_9ZZZZ</name>
<dbReference type="PANTHER" id="PTHR36156">
    <property type="entry name" value="SLR2101 PROTEIN"/>
    <property type="match status" value="1"/>
</dbReference>
<evidence type="ECO:0000259" key="1">
    <source>
        <dbReference type="Pfam" id="PF07883"/>
    </source>
</evidence>
<gene>
    <name evidence="2" type="ORF">UFOPK2627_00869</name>
    <name evidence="3" type="ORF">UFOPK2879_00740</name>
    <name evidence="4" type="ORF">UFOPK3078_00749</name>
    <name evidence="5" type="ORF">UFOPK3288_00787</name>
    <name evidence="6" type="ORF">UFOPK3990_00717</name>
    <name evidence="7" type="ORF">UFOPK4245_00688</name>
    <name evidence="8" type="ORF">UFOPK4337_00482</name>
</gene>
<accession>A0A6J6QBF7</accession>